<keyword evidence="1" id="KW-0472">Membrane</keyword>
<name>A0A2N0P3R1_9GLOM</name>
<dbReference type="InterPro" id="IPR011856">
    <property type="entry name" value="tRNA_endonuc-like_dom_sf"/>
</dbReference>
<dbReference type="Gene3D" id="3.40.1350.10">
    <property type="match status" value="1"/>
</dbReference>
<dbReference type="SUPFAM" id="SSF52980">
    <property type="entry name" value="Restriction endonuclease-like"/>
    <property type="match status" value="1"/>
</dbReference>
<reference evidence="3 4" key="3">
    <citation type="submission" date="2017-10" db="EMBL/GenBank/DDBJ databases">
        <title>Extensive intraspecific genome diversity in a model arbuscular mycorrhizal fungus.</title>
        <authorList>
            <person name="Chen E.C.H."/>
            <person name="Morin E."/>
            <person name="Baudet D."/>
            <person name="Noel J."/>
            <person name="Ndikumana S."/>
            <person name="Charron P."/>
            <person name="St-Onge C."/>
            <person name="Giorgi J."/>
            <person name="Grigoriev I.V."/>
            <person name="Roux C."/>
            <person name="Martin F.M."/>
            <person name="Corradi N."/>
        </authorList>
    </citation>
    <scope>NUCLEOTIDE SEQUENCE [LARGE SCALE GENOMIC DNA]</scope>
    <source>
        <strain evidence="3 4">A1</strain>
    </source>
</reference>
<dbReference type="AlphaFoldDB" id="A0A2N0P3R1"/>
<evidence type="ECO:0000313" key="2">
    <source>
        <dbReference type="EMBL" id="PKC01469.1"/>
    </source>
</evidence>
<dbReference type="InterPro" id="IPR011335">
    <property type="entry name" value="Restrct_endonuc-II-like"/>
</dbReference>
<dbReference type="VEuPathDB" id="FungiDB:RhiirFUN_025394"/>
<evidence type="ECO:0000256" key="1">
    <source>
        <dbReference type="SAM" id="Phobius"/>
    </source>
</evidence>
<dbReference type="Proteomes" id="UP000232688">
    <property type="component" value="Unassembled WGS sequence"/>
</dbReference>
<dbReference type="GO" id="GO:0006302">
    <property type="term" value="P:double-strand break repair"/>
    <property type="evidence" value="ECO:0007669"/>
    <property type="project" value="UniProtKB-ARBA"/>
</dbReference>
<dbReference type="GO" id="GO:0003676">
    <property type="term" value="F:nucleic acid binding"/>
    <property type="evidence" value="ECO:0007669"/>
    <property type="project" value="InterPro"/>
</dbReference>
<evidence type="ECO:0000313" key="4">
    <source>
        <dbReference type="Proteomes" id="UP000232688"/>
    </source>
</evidence>
<feature type="transmembrane region" description="Helical" evidence="1">
    <location>
        <begin position="115"/>
        <end position="131"/>
    </location>
</feature>
<evidence type="ECO:0000313" key="5">
    <source>
        <dbReference type="Proteomes" id="UP000232722"/>
    </source>
</evidence>
<organism evidence="2 5">
    <name type="scientific">Rhizophagus irregularis</name>
    <dbReference type="NCBI Taxonomy" id="588596"/>
    <lineage>
        <taxon>Eukaryota</taxon>
        <taxon>Fungi</taxon>
        <taxon>Fungi incertae sedis</taxon>
        <taxon>Mucoromycota</taxon>
        <taxon>Glomeromycotina</taxon>
        <taxon>Glomeromycetes</taxon>
        <taxon>Glomerales</taxon>
        <taxon>Glomeraceae</taxon>
        <taxon>Rhizophagus</taxon>
    </lineage>
</organism>
<evidence type="ECO:0008006" key="6">
    <source>
        <dbReference type="Google" id="ProtNLM"/>
    </source>
</evidence>
<proteinExistence type="predicted"/>
<comment type="caution">
    <text evidence="2">The sequence shown here is derived from an EMBL/GenBank/DDBJ whole genome shotgun (WGS) entry which is preliminary data.</text>
</comment>
<protein>
    <recommendedName>
        <fullName evidence="6">Restriction endonuclease type IV Mrr domain-containing protein</fullName>
    </recommendedName>
</protein>
<dbReference type="EMBL" id="LLXH01001564">
    <property type="protein sequence ID" value="PKC58360.1"/>
    <property type="molecule type" value="Genomic_DNA"/>
</dbReference>
<reference evidence="2 5" key="1">
    <citation type="submission" date="2016-04" db="EMBL/GenBank/DDBJ databases">
        <title>Genome analyses suggest a sexual origin of heterokaryosis in a supposedly ancient asexual fungus.</title>
        <authorList>
            <person name="Ropars J."/>
            <person name="Sedzielewska K."/>
            <person name="Noel J."/>
            <person name="Charron P."/>
            <person name="Farinelli L."/>
            <person name="Marton T."/>
            <person name="Kruger M."/>
            <person name="Pelin A."/>
            <person name="Brachmann A."/>
            <person name="Corradi N."/>
        </authorList>
    </citation>
    <scope>NUCLEOTIDE SEQUENCE [LARGE SCALE GENOMIC DNA]</scope>
    <source>
        <strain evidence="2 5">A5</strain>
    </source>
</reference>
<keyword evidence="1" id="KW-1133">Transmembrane helix</keyword>
<dbReference type="Proteomes" id="UP000232722">
    <property type="component" value="Unassembled WGS sequence"/>
</dbReference>
<keyword evidence="1" id="KW-0812">Transmembrane</keyword>
<dbReference type="EMBL" id="LLXJ01001599">
    <property type="protein sequence ID" value="PKC01469.1"/>
    <property type="molecule type" value="Genomic_DNA"/>
</dbReference>
<evidence type="ECO:0000313" key="3">
    <source>
        <dbReference type="EMBL" id="PKC58360.1"/>
    </source>
</evidence>
<gene>
    <name evidence="3" type="ORF">RhiirA1_471082</name>
    <name evidence="2" type="ORF">RhiirA5_426659</name>
</gene>
<reference evidence="2 5" key="2">
    <citation type="submission" date="2017-09" db="EMBL/GenBank/DDBJ databases">
        <title>Extensive intraspecific genome diversity in a model arbuscular mycorrhizal fungus.</title>
        <authorList>
            <person name="Chen E.C."/>
            <person name="Morin E."/>
            <person name="Beaudet D."/>
            <person name="Noel J."/>
            <person name="Ndikumana S."/>
            <person name="Charron P."/>
            <person name="St-Onge C."/>
            <person name="Giorgi J."/>
            <person name="Grigoriev I.V."/>
            <person name="Roux C."/>
            <person name="Martin F.M."/>
            <person name="Corradi N."/>
        </authorList>
    </citation>
    <scope>NUCLEOTIDE SEQUENCE [LARGE SCALE GENOMIC DNA]</scope>
    <source>
        <strain evidence="2 5">A5</strain>
    </source>
</reference>
<dbReference type="VEuPathDB" id="FungiDB:FUN_022650"/>
<sequence length="146" mass="16471">MSYKTSKSNILMGDGGIDLIGEHRGVKFIVQCNNFTRDKVIASLVRNFIDYQIIPPDTLGIFVTTIGYTENSVYDILLVNISDLIKQYADRKIKKHSSDNSDIIIIDEMLNLKDYWLLGLVIGLSALVLRIESVSFKCQFAFNSNS</sequence>
<dbReference type="VEuPathDB" id="FungiDB:RhiirA1_471082"/>
<reference evidence="3 4" key="4">
    <citation type="submission" date="2017-10" db="EMBL/GenBank/DDBJ databases">
        <title>Genome analyses suggest a sexual origin of heterokaryosis in a supposedly ancient asexual fungus.</title>
        <authorList>
            <person name="Corradi N."/>
            <person name="Sedzielewska K."/>
            <person name="Noel J."/>
            <person name="Charron P."/>
            <person name="Farinelli L."/>
            <person name="Marton T."/>
            <person name="Kruger M."/>
            <person name="Pelin A."/>
            <person name="Brachmann A."/>
            <person name="Corradi N."/>
        </authorList>
    </citation>
    <scope>NUCLEOTIDE SEQUENCE [LARGE SCALE GENOMIC DNA]</scope>
    <source>
        <strain evidence="3 4">A1</strain>
    </source>
</reference>
<accession>A0A2N0P3R1</accession>